<sequence length="175" mass="19050">MGFDFPDLRALIPRPGRRFSDTAAFSSLARGVFQKAAIRDASGALVIDDLSLVVAMCELHFKVKRRAPGVTQPPTRDAVREVMEGFDANRDGVLDEEEFVRFAKRWWNDAGVLWLYRAALVSAVTAVVLPEAAAALRRTVPGGREVPKGIWVGAAGLLFKIVSTAVAARMRALDA</sequence>
<accession>A0ACC3BK28</accession>
<comment type="caution">
    <text evidence="1">The sequence shown here is derived from an EMBL/GenBank/DDBJ whole genome shotgun (WGS) entry which is preliminary data.</text>
</comment>
<keyword evidence="2" id="KW-1185">Reference proteome</keyword>
<gene>
    <name evidence="1" type="ORF">I4F81_000567</name>
</gene>
<dbReference type="Proteomes" id="UP000798662">
    <property type="component" value="Chromosome 1"/>
</dbReference>
<proteinExistence type="predicted"/>
<evidence type="ECO:0000313" key="1">
    <source>
        <dbReference type="EMBL" id="KAK1857953.1"/>
    </source>
</evidence>
<evidence type="ECO:0000313" key="2">
    <source>
        <dbReference type="Proteomes" id="UP000798662"/>
    </source>
</evidence>
<name>A0ACC3BK28_PYRYE</name>
<dbReference type="EMBL" id="CM020618">
    <property type="protein sequence ID" value="KAK1857953.1"/>
    <property type="molecule type" value="Genomic_DNA"/>
</dbReference>
<organism evidence="1 2">
    <name type="scientific">Pyropia yezoensis</name>
    <name type="common">Susabi-nori</name>
    <name type="synonym">Porphyra yezoensis</name>
    <dbReference type="NCBI Taxonomy" id="2788"/>
    <lineage>
        <taxon>Eukaryota</taxon>
        <taxon>Rhodophyta</taxon>
        <taxon>Bangiophyceae</taxon>
        <taxon>Bangiales</taxon>
        <taxon>Bangiaceae</taxon>
        <taxon>Pyropia</taxon>
    </lineage>
</organism>
<reference evidence="1" key="1">
    <citation type="submission" date="2019-11" db="EMBL/GenBank/DDBJ databases">
        <title>Nori genome reveals adaptations in red seaweeds to the harsh intertidal environment.</title>
        <authorList>
            <person name="Wang D."/>
            <person name="Mao Y."/>
        </authorList>
    </citation>
    <scope>NUCLEOTIDE SEQUENCE</scope>
    <source>
        <tissue evidence="1">Gametophyte</tissue>
    </source>
</reference>
<protein>
    <submittedName>
        <fullName evidence="1">Uncharacterized protein</fullName>
    </submittedName>
</protein>